<dbReference type="Pfam" id="PF12937">
    <property type="entry name" value="F-box-like"/>
    <property type="match status" value="1"/>
</dbReference>
<sequence length="549" mass="61974">MLRLPTELQINIVDYLTSKADLRSLCSACKELSSIASPRLYHTVVLSTVELSKAIPLGLSRGNAGLKYIRVLKIRLAASRIMEGRHAANLKRAYRLLLAIPKHTLNVFEFNSTGTVTRTTLDTLKTTILSTGTVSRLMVDTLHSRQSRLTNYQVHRTVGCLLHAPLPRSENVQNVTQLSFYLITEQDARRARHVLGLVSKVQVLNIRFGKWTHDEQARKKAPVAQSQLMQNMLSEQPDAGIGRLAVRSLRLDGADLDDLGKELPSMIDFQGLTSLILDSCVETATLLEWITPLKLGLQTFADLRSGNSGGHSGWLIDEFLHSLCAPQRISLSQSNYTPDDDDDIRTHFTAIREKTATLKLLHVDDHHIDTQTPFQASGPRLPEFCDLCVRCERLEQLAIYAPCWSENTEKDRNELFSGFMDCVSHLSSLVTMRLFLRPEAAQDFDRDDDRRFSDNDDYSDNRLELSFRYKMQQLADKIFQRLATPCPRFAALVLEVRGDDDDSGSLRPLQYGYLRGARTDMYGRTAAVGIPIEVHLIKHHEPCCEVLEE</sequence>
<name>A0AAV9J9S1_9PEZI</name>
<evidence type="ECO:0000259" key="1">
    <source>
        <dbReference type="PROSITE" id="PS50181"/>
    </source>
</evidence>
<feature type="domain" description="F-box" evidence="1">
    <location>
        <begin position="1"/>
        <end position="44"/>
    </location>
</feature>
<evidence type="ECO:0000313" key="3">
    <source>
        <dbReference type="Proteomes" id="UP001324427"/>
    </source>
</evidence>
<organism evidence="2 3">
    <name type="scientific">Oleoguttula mirabilis</name>
    <dbReference type="NCBI Taxonomy" id="1507867"/>
    <lineage>
        <taxon>Eukaryota</taxon>
        <taxon>Fungi</taxon>
        <taxon>Dikarya</taxon>
        <taxon>Ascomycota</taxon>
        <taxon>Pezizomycotina</taxon>
        <taxon>Dothideomycetes</taxon>
        <taxon>Dothideomycetidae</taxon>
        <taxon>Mycosphaerellales</taxon>
        <taxon>Teratosphaeriaceae</taxon>
        <taxon>Oleoguttula</taxon>
    </lineage>
</organism>
<evidence type="ECO:0000313" key="2">
    <source>
        <dbReference type="EMBL" id="KAK4541738.1"/>
    </source>
</evidence>
<reference evidence="2 3" key="1">
    <citation type="submission" date="2021-11" db="EMBL/GenBank/DDBJ databases">
        <title>Black yeast isolated from Biological Soil Crust.</title>
        <authorList>
            <person name="Kurbessoian T."/>
        </authorList>
    </citation>
    <scope>NUCLEOTIDE SEQUENCE [LARGE SCALE GENOMIC DNA]</scope>
    <source>
        <strain evidence="2 3">CCFEE 5522</strain>
    </source>
</reference>
<keyword evidence="3" id="KW-1185">Reference proteome</keyword>
<dbReference type="AlphaFoldDB" id="A0AAV9J9S1"/>
<protein>
    <recommendedName>
        <fullName evidence="1">F-box domain-containing protein</fullName>
    </recommendedName>
</protein>
<gene>
    <name evidence="2" type="ORF">LTR36_007447</name>
</gene>
<dbReference type="InterPro" id="IPR001810">
    <property type="entry name" value="F-box_dom"/>
</dbReference>
<dbReference type="Proteomes" id="UP001324427">
    <property type="component" value="Unassembled WGS sequence"/>
</dbReference>
<comment type="caution">
    <text evidence="2">The sequence shown here is derived from an EMBL/GenBank/DDBJ whole genome shotgun (WGS) entry which is preliminary data.</text>
</comment>
<proteinExistence type="predicted"/>
<dbReference type="PROSITE" id="PS50181">
    <property type="entry name" value="FBOX"/>
    <property type="match status" value="1"/>
</dbReference>
<dbReference type="EMBL" id="JAVFHQ010000049">
    <property type="protein sequence ID" value="KAK4541738.1"/>
    <property type="molecule type" value="Genomic_DNA"/>
</dbReference>
<accession>A0AAV9J9S1</accession>